<accession>A0A426TX85</accession>
<protein>
    <submittedName>
        <fullName evidence="2">ATP-binding protein</fullName>
    </submittedName>
</protein>
<reference evidence="2 3" key="1">
    <citation type="submission" date="2018-12" db="EMBL/GenBank/DDBJ databases">
        <title>Genome Sequence of Candidatus Viridilinea halotolerans isolated from saline sulfide-rich spring.</title>
        <authorList>
            <person name="Grouzdev D.S."/>
            <person name="Burganskaya E.I."/>
            <person name="Krutkina M.S."/>
            <person name="Sukhacheva M.V."/>
            <person name="Gorlenko V.M."/>
        </authorList>
    </citation>
    <scope>NUCLEOTIDE SEQUENCE [LARGE SCALE GENOMIC DNA]</scope>
    <source>
        <strain evidence="2">Chok-6</strain>
    </source>
</reference>
<sequence>MLRYAYDASRPTLVLHGPRRCGKSSFLLHLPRLLPSDLLPVYYSLQAPAATSSAADFCYGLVRALRRDLAGQGVLLPEAQRAAFHANAYAALEDWLDQALPLLGTRSLLLCFDEFEKLGEAVAQGRVSMAVFDQLRELIQHSSMAFLFCGVQTLAELGPNWSSYFISVRPMEMTYLEPEAAAELLTNPDPEFALRYAPGIVEQVLQLTRCQPYLLQLLGEEMVRQANQQQTRLLTPPLLEAALEGALTAGATPYFTNLWSEYTGTTPEEVAAGQRLLQAIAHAAPLPATEGAAEGRALRRLLRYHVIEGHDGGYRCQVPLVARWVRERAELTYV</sequence>
<dbReference type="EMBL" id="RSAS01000539">
    <property type="protein sequence ID" value="RRR70269.1"/>
    <property type="molecule type" value="Genomic_DNA"/>
</dbReference>
<comment type="caution">
    <text evidence="2">The sequence shown here is derived from an EMBL/GenBank/DDBJ whole genome shotgun (WGS) entry which is preliminary data.</text>
</comment>
<keyword evidence="2" id="KW-0547">Nucleotide-binding</keyword>
<dbReference type="GO" id="GO:0016887">
    <property type="term" value="F:ATP hydrolysis activity"/>
    <property type="evidence" value="ECO:0007669"/>
    <property type="project" value="InterPro"/>
</dbReference>
<dbReference type="Pfam" id="PF13401">
    <property type="entry name" value="AAA_22"/>
    <property type="match status" value="1"/>
</dbReference>
<name>A0A426TX85_9CHLR</name>
<dbReference type="GO" id="GO:0005524">
    <property type="term" value="F:ATP binding"/>
    <property type="evidence" value="ECO:0007669"/>
    <property type="project" value="UniProtKB-KW"/>
</dbReference>
<dbReference type="PANTHER" id="PTHR34301">
    <property type="entry name" value="DNA-BINDING PROTEIN-RELATED"/>
    <property type="match status" value="1"/>
</dbReference>
<dbReference type="InterPro" id="IPR049945">
    <property type="entry name" value="AAA_22"/>
</dbReference>
<dbReference type="PANTHER" id="PTHR34301:SF8">
    <property type="entry name" value="ATPASE DOMAIN-CONTAINING PROTEIN"/>
    <property type="match status" value="1"/>
</dbReference>
<dbReference type="Proteomes" id="UP000280307">
    <property type="component" value="Unassembled WGS sequence"/>
</dbReference>
<dbReference type="SUPFAM" id="SSF52540">
    <property type="entry name" value="P-loop containing nucleoside triphosphate hydrolases"/>
    <property type="match status" value="1"/>
</dbReference>
<dbReference type="AlphaFoldDB" id="A0A426TX85"/>
<keyword evidence="2" id="KW-0067">ATP-binding</keyword>
<dbReference type="InterPro" id="IPR027417">
    <property type="entry name" value="P-loop_NTPase"/>
</dbReference>
<evidence type="ECO:0000313" key="2">
    <source>
        <dbReference type="EMBL" id="RRR70269.1"/>
    </source>
</evidence>
<proteinExistence type="predicted"/>
<evidence type="ECO:0000313" key="3">
    <source>
        <dbReference type="Proteomes" id="UP000280307"/>
    </source>
</evidence>
<evidence type="ECO:0000259" key="1">
    <source>
        <dbReference type="Pfam" id="PF13401"/>
    </source>
</evidence>
<organism evidence="2 3">
    <name type="scientific">Candidatus Viridilinea halotolerans</name>
    <dbReference type="NCBI Taxonomy" id="2491704"/>
    <lineage>
        <taxon>Bacteria</taxon>
        <taxon>Bacillati</taxon>
        <taxon>Chloroflexota</taxon>
        <taxon>Chloroflexia</taxon>
        <taxon>Chloroflexales</taxon>
        <taxon>Chloroflexineae</taxon>
        <taxon>Oscillochloridaceae</taxon>
        <taxon>Candidatus Viridilinea</taxon>
    </lineage>
</organism>
<feature type="domain" description="ORC1/DEAH AAA+ ATPase" evidence="1">
    <location>
        <begin position="11"/>
        <end position="156"/>
    </location>
</feature>
<dbReference type="Gene3D" id="3.40.50.300">
    <property type="entry name" value="P-loop containing nucleotide triphosphate hydrolases"/>
    <property type="match status" value="1"/>
</dbReference>
<gene>
    <name evidence="2" type="ORF">EI684_13625</name>
</gene>